<evidence type="ECO:0000256" key="5">
    <source>
        <dbReference type="ARBA" id="ARBA00008033"/>
    </source>
</evidence>
<evidence type="ECO:0000256" key="2">
    <source>
        <dbReference type="ARBA" id="ARBA00004496"/>
    </source>
</evidence>
<dbReference type="FunFam" id="3.30.70.330:FF:000296">
    <property type="entry name" value="RNA binding motif protein 19"/>
    <property type="match status" value="1"/>
</dbReference>
<evidence type="ECO:0000256" key="13">
    <source>
        <dbReference type="ARBA" id="ARBA00022884"/>
    </source>
</evidence>
<evidence type="ECO:0000256" key="12">
    <source>
        <dbReference type="ARBA" id="ARBA00022843"/>
    </source>
</evidence>
<keyword evidence="6" id="KW-0158">Chromosome</keyword>
<reference evidence="21" key="4">
    <citation type="submission" date="2025-09" db="UniProtKB">
        <authorList>
            <consortium name="Ensembl"/>
        </authorList>
    </citation>
    <scope>IDENTIFICATION</scope>
</reference>
<keyword evidence="9" id="KW-1017">Isopeptide bond</keyword>
<evidence type="ECO:0000259" key="20">
    <source>
        <dbReference type="PROSITE" id="PS50102"/>
    </source>
</evidence>
<feature type="region of interest" description="Disordered" evidence="19">
    <location>
        <begin position="475"/>
        <end position="501"/>
    </location>
</feature>
<reference evidence="21" key="3">
    <citation type="submission" date="2025-08" db="UniProtKB">
        <authorList>
            <consortium name="Ensembl"/>
        </authorList>
    </citation>
    <scope>IDENTIFICATION</scope>
</reference>
<evidence type="ECO:0000256" key="18">
    <source>
        <dbReference type="PROSITE-ProRule" id="PRU00176"/>
    </source>
</evidence>
<dbReference type="Ensembl" id="ENSACLT00000061385.1">
    <property type="protein sequence ID" value="ENSACLP00000070801.1"/>
    <property type="gene ID" value="ENSACLG00000001399.2"/>
</dbReference>
<feature type="domain" description="RRM" evidence="20">
    <location>
        <begin position="584"/>
        <end position="656"/>
    </location>
</feature>
<evidence type="ECO:0000256" key="4">
    <source>
        <dbReference type="ARBA" id="ARBA00004642"/>
    </source>
</evidence>
<dbReference type="CDD" id="cd12571">
    <property type="entry name" value="RRM6_RBM19"/>
    <property type="match status" value="1"/>
</dbReference>
<dbReference type="FunFam" id="3.30.70.330:FF:000240">
    <property type="entry name" value="RNA binding motif protein 19"/>
    <property type="match status" value="1"/>
</dbReference>
<reference evidence="22" key="2">
    <citation type="submission" date="2023-03" db="EMBL/GenBank/DDBJ databases">
        <authorList>
            <consortium name="Wellcome Sanger Institute Data Sharing"/>
        </authorList>
    </citation>
    <scope>NUCLEOTIDE SEQUENCE [LARGE SCALE GENOMIC DNA]</scope>
</reference>
<dbReference type="GO" id="GO:0005694">
    <property type="term" value="C:chromosome"/>
    <property type="evidence" value="ECO:0007669"/>
    <property type="project" value="UniProtKB-SubCell"/>
</dbReference>
<feature type="compositionally biased region" description="Acidic residues" evidence="19">
    <location>
        <begin position="183"/>
        <end position="204"/>
    </location>
</feature>
<dbReference type="Pfam" id="PF00076">
    <property type="entry name" value="RRM_1"/>
    <property type="match status" value="6"/>
</dbReference>
<dbReference type="GO" id="GO:0005654">
    <property type="term" value="C:nucleoplasm"/>
    <property type="evidence" value="ECO:0007669"/>
    <property type="project" value="UniProtKB-SubCell"/>
</dbReference>
<evidence type="ECO:0000256" key="16">
    <source>
        <dbReference type="ARBA" id="ARBA00070535"/>
    </source>
</evidence>
<evidence type="ECO:0000256" key="10">
    <source>
        <dbReference type="ARBA" id="ARBA00022553"/>
    </source>
</evidence>
<comment type="subcellular location">
    <subcellularLocation>
        <location evidence="1">Chromosome</location>
    </subcellularLocation>
    <subcellularLocation>
        <location evidence="2">Cytoplasm</location>
    </subcellularLocation>
    <subcellularLocation>
        <location evidence="3">Nucleus</location>
        <location evidence="3">Nucleolus</location>
    </subcellularLocation>
    <subcellularLocation>
        <location evidence="4">Nucleus</location>
        <location evidence="4">Nucleoplasm</location>
    </subcellularLocation>
</comment>
<dbReference type="PANTHER" id="PTHR48039">
    <property type="entry name" value="RNA-BINDING MOTIF PROTEIN 14B"/>
    <property type="match status" value="1"/>
</dbReference>
<dbReference type="Proteomes" id="UP000265100">
    <property type="component" value="Chromosome 12"/>
</dbReference>
<dbReference type="FunFam" id="3.30.70.330:FF:000277">
    <property type="entry name" value="RNA binding motif protein 19"/>
    <property type="match status" value="1"/>
</dbReference>
<dbReference type="GeneTree" id="ENSGT00840000129953"/>
<feature type="compositionally biased region" description="Acidic residues" evidence="19">
    <location>
        <begin position="681"/>
        <end position="692"/>
    </location>
</feature>
<feature type="compositionally biased region" description="Basic and acidic residues" evidence="19">
    <location>
        <begin position="266"/>
        <end position="282"/>
    </location>
</feature>
<feature type="compositionally biased region" description="Polar residues" evidence="19">
    <location>
        <begin position="138"/>
        <end position="153"/>
    </location>
</feature>
<evidence type="ECO:0000256" key="3">
    <source>
        <dbReference type="ARBA" id="ARBA00004604"/>
    </source>
</evidence>
<dbReference type="GO" id="GO:0005737">
    <property type="term" value="C:cytoplasm"/>
    <property type="evidence" value="ECO:0007669"/>
    <property type="project" value="UniProtKB-SubCell"/>
</dbReference>
<dbReference type="InterPro" id="IPR012677">
    <property type="entry name" value="Nucleotide-bd_a/b_plait_sf"/>
</dbReference>
<dbReference type="PROSITE" id="PS50102">
    <property type="entry name" value="RRM"/>
    <property type="match status" value="6"/>
</dbReference>
<keyword evidence="10" id="KW-0597">Phosphoprotein</keyword>
<dbReference type="InterPro" id="IPR034423">
    <property type="entry name" value="RBM19_RRM5"/>
</dbReference>
<dbReference type="InterPro" id="IPR034418">
    <property type="entry name" value="RMB19_RRM1"/>
</dbReference>
<feature type="compositionally biased region" description="Basic and acidic residues" evidence="19">
    <location>
        <begin position="245"/>
        <end position="258"/>
    </location>
</feature>
<keyword evidence="14" id="KW-0539">Nucleus</keyword>
<evidence type="ECO:0000313" key="21">
    <source>
        <dbReference type="Ensembl" id="ENSACLP00000070801.1"/>
    </source>
</evidence>
<dbReference type="SUPFAM" id="SSF54928">
    <property type="entry name" value="RNA-binding domain, RBD"/>
    <property type="match status" value="5"/>
</dbReference>
<accession>A0AAX7V291</accession>
<dbReference type="InterPro" id="IPR000504">
    <property type="entry name" value="RRM_dom"/>
</dbReference>
<evidence type="ECO:0000313" key="22">
    <source>
        <dbReference type="Proteomes" id="UP000265100"/>
    </source>
</evidence>
<feature type="domain" description="RRM" evidence="20">
    <location>
        <begin position="288"/>
        <end position="363"/>
    </location>
</feature>
<feature type="domain" description="RRM" evidence="20">
    <location>
        <begin position="696"/>
        <end position="777"/>
    </location>
</feature>
<gene>
    <name evidence="21" type="primary">RBM19</name>
</gene>
<comment type="similarity">
    <text evidence="5">Belongs to the RRM MRD1 family.</text>
</comment>
<dbReference type="GO" id="GO:0005730">
    <property type="term" value="C:nucleolus"/>
    <property type="evidence" value="ECO:0007669"/>
    <property type="project" value="UniProtKB-SubCell"/>
</dbReference>
<evidence type="ECO:0000256" key="17">
    <source>
        <dbReference type="ARBA" id="ARBA00075692"/>
    </source>
</evidence>
<dbReference type="InterPro" id="IPR051945">
    <property type="entry name" value="RRM_MRD1_RNA_proc_ribogen"/>
</dbReference>
<sequence length="976" mass="109688">MSRLIVKNLPNGMKEDRFRSMFAAFGTLTDCSLKFTKDGKFRKFGFVGFKSEEDANKALKHFNKSFVDTSRVTVEMCKAFGDPSKARAWSKHTQSSGQGKPSAPADTDGKKKKKQKKESSSILGDLEEEAEFKEFLSVHQNRSQAPTWANDTAQEAPDPDKKKKTTQSKKKPASDDYLNFDSDQSEEDKEDEEEENDESEEEDATKEALKSGLSDMDYLRSKVAQTADTEEEEEEEDDDGPLQHTDSDYESGDRENISKVKSSVTSEEKDQSKVKKPAKQETEATTEFTVKLRGVPFNVKEKQIREFMTPLKPAAVRIGKNESGNRTGYVYVDLHSEEEVEKALKKNKDYIGGRYIEVFRVDALAGKNIRDGKEKETDRNFSRKLKEDEEEEDVSESGRLFIRNLPYTCTEEDIKDLFSKHGPLSDVLFPIDTLTKRPKGFAFVTYMIPENAVTALAQLDGHIFQGRMLHLLPSTVKKEKSDSDAGGPGSSSYKRQKDAKTKALSSSSHNWNTLFLGTSAVADAIAEKYNTTKSQVLDHESKGSVAVRMALGETQIVQETRQFLLDNSVSLDSFSQAAAARSNTVILVKNLPAGVQASELEELFSPYGSLGRVLLPPSGLTAIVEFLESTEAKRAFTRMAYSKFHHVPLYLEWAPVGVFVAKPEPVLEKKAAEKEEKKIENEEEDDEEEEEALPGSTLFIKNLNFNTTEEKLLETFCKCGKIKSCTISKKKDKTGKLLSMGYGFVQYQTAEAAQKALRQLQHCKVDDHQLELKVSERATRSDVNQKGFLFPHLCLFTYKNMLLNISADMFMVRICGSMKTSLVLSPLIHFFPMCRTAVVTRKKKQADKKQTGSKILVRNVPFQASVREIRELFCTFGELKTVRLPKKAAGSGSHRGFGFVDFLTKQDAKKAFAALCHSTHLYGRRLVLEWADAEETVEALRRKTAEHFHVTAKKQRKAEVMEGILETMETEGGVED</sequence>
<evidence type="ECO:0000256" key="6">
    <source>
        <dbReference type="ARBA" id="ARBA00022454"/>
    </source>
</evidence>
<dbReference type="CDD" id="cd12564">
    <property type="entry name" value="RRM1_RBM19"/>
    <property type="match status" value="1"/>
</dbReference>
<dbReference type="InterPro" id="IPR035979">
    <property type="entry name" value="RBD_domain_sf"/>
</dbReference>
<evidence type="ECO:0000256" key="11">
    <source>
        <dbReference type="ARBA" id="ARBA00022737"/>
    </source>
</evidence>
<comment type="function">
    <text evidence="15">Plays a role in embryo pre-implantation development.</text>
</comment>
<protein>
    <recommendedName>
        <fullName evidence="16">Probable RNA-binding protein 19</fullName>
    </recommendedName>
    <alternativeName>
        <fullName evidence="17">RNA-binding motif protein 19</fullName>
    </alternativeName>
</protein>
<evidence type="ECO:0000256" key="19">
    <source>
        <dbReference type="SAM" id="MobiDB-lite"/>
    </source>
</evidence>
<reference evidence="21 22" key="1">
    <citation type="submission" date="2018-05" db="EMBL/GenBank/DDBJ databases">
        <authorList>
            <person name="Datahose"/>
        </authorList>
    </citation>
    <scope>NUCLEOTIDE SEQUENCE</scope>
</reference>
<keyword evidence="13 18" id="KW-0694">RNA-binding</keyword>
<dbReference type="InterPro" id="IPR034420">
    <property type="entry name" value="RBM19_RRM4"/>
</dbReference>
<dbReference type="CDD" id="cd12318">
    <property type="entry name" value="RRM5_RBM19_like"/>
    <property type="match status" value="1"/>
</dbReference>
<proteinExistence type="inferred from homology"/>
<evidence type="ECO:0000256" key="15">
    <source>
        <dbReference type="ARBA" id="ARBA00055332"/>
    </source>
</evidence>
<keyword evidence="7" id="KW-0217">Developmental protein</keyword>
<feature type="compositionally biased region" description="Acidic residues" evidence="19">
    <location>
        <begin position="228"/>
        <end position="240"/>
    </location>
</feature>
<dbReference type="SMART" id="SM00360">
    <property type="entry name" value="RRM"/>
    <property type="match status" value="6"/>
</dbReference>
<keyword evidence="12" id="KW-0832">Ubl conjugation</keyword>
<keyword evidence="8" id="KW-0963">Cytoplasm</keyword>
<evidence type="ECO:0000256" key="7">
    <source>
        <dbReference type="ARBA" id="ARBA00022473"/>
    </source>
</evidence>
<dbReference type="AlphaFoldDB" id="A0AAX7V291"/>
<dbReference type="GO" id="GO:0003729">
    <property type="term" value="F:mRNA binding"/>
    <property type="evidence" value="ECO:0007669"/>
    <property type="project" value="TreeGrafter"/>
</dbReference>
<evidence type="ECO:0000256" key="14">
    <source>
        <dbReference type="ARBA" id="ARBA00023242"/>
    </source>
</evidence>
<organism evidence="21 22">
    <name type="scientific">Astatotilapia calliptera</name>
    <name type="common">Eastern happy</name>
    <name type="synonym">Chromis callipterus</name>
    <dbReference type="NCBI Taxonomy" id="8154"/>
    <lineage>
        <taxon>Eukaryota</taxon>
        <taxon>Metazoa</taxon>
        <taxon>Chordata</taxon>
        <taxon>Craniata</taxon>
        <taxon>Vertebrata</taxon>
        <taxon>Euteleostomi</taxon>
        <taxon>Actinopterygii</taxon>
        <taxon>Neopterygii</taxon>
        <taxon>Teleostei</taxon>
        <taxon>Neoteleostei</taxon>
        <taxon>Acanthomorphata</taxon>
        <taxon>Ovalentaria</taxon>
        <taxon>Cichlomorphae</taxon>
        <taxon>Cichliformes</taxon>
        <taxon>Cichlidae</taxon>
        <taxon>African cichlids</taxon>
        <taxon>Pseudocrenilabrinae</taxon>
        <taxon>Haplochromini</taxon>
        <taxon>Astatotilapia</taxon>
    </lineage>
</organism>
<evidence type="ECO:0000256" key="8">
    <source>
        <dbReference type="ARBA" id="ARBA00022490"/>
    </source>
</evidence>
<evidence type="ECO:0000256" key="1">
    <source>
        <dbReference type="ARBA" id="ARBA00004286"/>
    </source>
</evidence>
<dbReference type="Gene3D" id="3.30.70.330">
    <property type="match status" value="6"/>
</dbReference>
<feature type="domain" description="RRM" evidence="20">
    <location>
        <begin position="2"/>
        <end position="79"/>
    </location>
</feature>
<dbReference type="CDD" id="cd12567">
    <property type="entry name" value="RRM3_RBM19"/>
    <property type="match status" value="1"/>
</dbReference>
<keyword evidence="22" id="KW-1185">Reference proteome</keyword>
<dbReference type="FunFam" id="3.30.70.330:FF:000740">
    <property type="entry name" value="RNA binding motif protein 19"/>
    <property type="match status" value="1"/>
</dbReference>
<name>A0AAX7V291_ASTCA</name>
<dbReference type="PANTHER" id="PTHR48039:SF5">
    <property type="entry name" value="RNA-BINDING PROTEIN 28"/>
    <property type="match status" value="1"/>
</dbReference>
<dbReference type="InterPro" id="IPR034419">
    <property type="entry name" value="RBM19_RRM3"/>
</dbReference>
<feature type="compositionally biased region" description="Basic and acidic residues" evidence="19">
    <location>
        <begin position="671"/>
        <end position="680"/>
    </location>
</feature>
<dbReference type="FunFam" id="3.30.70.330:FF:000813">
    <property type="entry name" value="RNA binding motif protein 19"/>
    <property type="match status" value="1"/>
</dbReference>
<dbReference type="CDD" id="cd12569">
    <property type="entry name" value="RRM4_RBM19"/>
    <property type="match status" value="1"/>
</dbReference>
<feature type="compositionally biased region" description="Basic residues" evidence="19">
    <location>
        <begin position="162"/>
        <end position="171"/>
    </location>
</feature>
<dbReference type="InterPro" id="IPR034421">
    <property type="entry name" value="RBM19_RRM6"/>
</dbReference>
<evidence type="ECO:0000256" key="9">
    <source>
        <dbReference type="ARBA" id="ARBA00022499"/>
    </source>
</evidence>
<feature type="domain" description="RRM" evidence="20">
    <location>
        <begin position="398"/>
        <end position="476"/>
    </location>
</feature>
<dbReference type="InterPro" id="IPR034417">
    <property type="entry name" value="RMB19_RRM2"/>
</dbReference>
<keyword evidence="11" id="KW-0677">Repeat</keyword>
<feature type="domain" description="RRM" evidence="20">
    <location>
        <begin position="853"/>
        <end position="933"/>
    </location>
</feature>
<dbReference type="CDD" id="cd12502">
    <property type="entry name" value="RRM2_RMB19"/>
    <property type="match status" value="1"/>
</dbReference>
<dbReference type="FunFam" id="3.30.70.330:FF:000608">
    <property type="entry name" value="RNA binding motif protein 19"/>
    <property type="match status" value="1"/>
</dbReference>
<feature type="region of interest" description="Disordered" evidence="19">
    <location>
        <begin position="85"/>
        <end position="287"/>
    </location>
</feature>
<feature type="region of interest" description="Disordered" evidence="19">
    <location>
        <begin position="671"/>
        <end position="693"/>
    </location>
</feature>